<dbReference type="PROSITE" id="PS50928">
    <property type="entry name" value="ABC_TM1"/>
    <property type="match status" value="1"/>
</dbReference>
<reference evidence="9 10" key="1">
    <citation type="submission" date="2017-09" db="EMBL/GenBank/DDBJ databases">
        <authorList>
            <person name="Ehlers B."/>
            <person name="Leendertz F.H."/>
        </authorList>
    </citation>
    <scope>NUCLEOTIDE SEQUENCE [LARGE SCALE GENOMIC DNA]</scope>
    <source>
        <strain evidence="9 10">DSM 27208</strain>
    </source>
</reference>
<sequence length="339" mass="37325">MVRVNYYVKRVIRSFVTLVLVISITFGLTRLMPGGPVDYMRAKLRKQNPDMPAEQVDQLVQAYVGVKPDEPIYVQYWNYVTNVLQGDLGESTYYNEPVAQIYAEAIPWTLFVLGTAMLVTFAIAISLGALLAYKEGSRFDSAISTIAIVLNSVPYYVAAIILIAVFVTNLGMYPLSGRTSLGVTPGFNIPYILDLLRHATLPMLSVIVTGFGVQTLAMRSNSIRILGEDYIRVARLRMLPTSRIANQYVARNAILPIYTGFVIQIGFIFGGSIILEDIFRYPGVGFYFFDAIAARDYPLMMGGFLIISVAVVIAVSVADLTYGLIDPRAGAGGDQSEAY</sequence>
<keyword evidence="2 7" id="KW-0813">Transport</keyword>
<keyword evidence="10" id="KW-1185">Reference proteome</keyword>
<protein>
    <submittedName>
        <fullName evidence="9">Peptide/nickel transport system permease protein</fullName>
    </submittedName>
</protein>
<feature type="transmembrane region" description="Helical" evidence="7">
    <location>
        <begin position="105"/>
        <end position="133"/>
    </location>
</feature>
<evidence type="ECO:0000256" key="3">
    <source>
        <dbReference type="ARBA" id="ARBA00022475"/>
    </source>
</evidence>
<keyword evidence="6 7" id="KW-0472">Membrane</keyword>
<dbReference type="PANTHER" id="PTHR43376:SF1">
    <property type="entry name" value="OLIGOPEPTIDE TRANSPORT SYSTEM PERMEASE PROTEIN"/>
    <property type="match status" value="1"/>
</dbReference>
<dbReference type="SUPFAM" id="SSF161098">
    <property type="entry name" value="MetI-like"/>
    <property type="match status" value="1"/>
</dbReference>
<evidence type="ECO:0000313" key="10">
    <source>
        <dbReference type="Proteomes" id="UP000219453"/>
    </source>
</evidence>
<keyword evidence="5 7" id="KW-1133">Transmembrane helix</keyword>
<dbReference type="GO" id="GO:0005886">
    <property type="term" value="C:plasma membrane"/>
    <property type="evidence" value="ECO:0007669"/>
    <property type="project" value="UniProtKB-SubCell"/>
</dbReference>
<dbReference type="Gene3D" id="1.10.3720.10">
    <property type="entry name" value="MetI-like"/>
    <property type="match status" value="1"/>
</dbReference>
<feature type="transmembrane region" description="Helical" evidence="7">
    <location>
        <begin position="253"/>
        <end position="275"/>
    </location>
</feature>
<evidence type="ECO:0000256" key="5">
    <source>
        <dbReference type="ARBA" id="ARBA00022989"/>
    </source>
</evidence>
<evidence type="ECO:0000256" key="6">
    <source>
        <dbReference type="ARBA" id="ARBA00023136"/>
    </source>
</evidence>
<evidence type="ECO:0000256" key="7">
    <source>
        <dbReference type="RuleBase" id="RU363032"/>
    </source>
</evidence>
<feature type="transmembrane region" description="Helical" evidence="7">
    <location>
        <begin position="195"/>
        <end position="217"/>
    </location>
</feature>
<dbReference type="Pfam" id="PF00528">
    <property type="entry name" value="BPD_transp_1"/>
    <property type="match status" value="1"/>
</dbReference>
<feature type="transmembrane region" description="Helical" evidence="7">
    <location>
        <begin position="297"/>
        <end position="318"/>
    </location>
</feature>
<evidence type="ECO:0000256" key="2">
    <source>
        <dbReference type="ARBA" id="ARBA00022448"/>
    </source>
</evidence>
<dbReference type="PANTHER" id="PTHR43376">
    <property type="entry name" value="OLIGOPEPTIDE TRANSPORT SYSTEM PERMEASE PROTEIN"/>
    <property type="match status" value="1"/>
</dbReference>
<dbReference type="InterPro" id="IPR035906">
    <property type="entry name" value="MetI-like_sf"/>
</dbReference>
<comment type="subcellular location">
    <subcellularLocation>
        <location evidence="1 7">Cell membrane</location>
        <topology evidence="1 7">Multi-pass membrane protein</topology>
    </subcellularLocation>
</comment>
<dbReference type="Proteomes" id="UP000219453">
    <property type="component" value="Unassembled WGS sequence"/>
</dbReference>
<proteinExistence type="inferred from homology"/>
<dbReference type="InterPro" id="IPR000515">
    <property type="entry name" value="MetI-like"/>
</dbReference>
<gene>
    <name evidence="9" type="ORF">SAMN06269185_2785</name>
</gene>
<organism evidence="9 10">
    <name type="scientific">Natronoarchaeum philippinense</name>
    <dbReference type="NCBI Taxonomy" id="558529"/>
    <lineage>
        <taxon>Archaea</taxon>
        <taxon>Methanobacteriati</taxon>
        <taxon>Methanobacteriota</taxon>
        <taxon>Stenosarchaea group</taxon>
        <taxon>Halobacteria</taxon>
        <taxon>Halobacteriales</taxon>
        <taxon>Natronoarchaeaceae</taxon>
    </lineage>
</organism>
<evidence type="ECO:0000256" key="4">
    <source>
        <dbReference type="ARBA" id="ARBA00022692"/>
    </source>
</evidence>
<evidence type="ECO:0000259" key="8">
    <source>
        <dbReference type="PROSITE" id="PS50928"/>
    </source>
</evidence>
<dbReference type="EMBL" id="OBEJ01000004">
    <property type="protein sequence ID" value="SNZ16852.1"/>
    <property type="molecule type" value="Genomic_DNA"/>
</dbReference>
<dbReference type="Pfam" id="PF19300">
    <property type="entry name" value="BPD_transp_1_N"/>
    <property type="match status" value="1"/>
</dbReference>
<dbReference type="CDD" id="cd06261">
    <property type="entry name" value="TM_PBP2"/>
    <property type="match status" value="1"/>
</dbReference>
<accession>A0A285P542</accession>
<dbReference type="AlphaFoldDB" id="A0A285P542"/>
<dbReference type="GO" id="GO:0055085">
    <property type="term" value="P:transmembrane transport"/>
    <property type="evidence" value="ECO:0007669"/>
    <property type="project" value="InterPro"/>
</dbReference>
<keyword evidence="4 7" id="KW-0812">Transmembrane</keyword>
<keyword evidence="3" id="KW-1003">Cell membrane</keyword>
<dbReference type="InterPro" id="IPR045621">
    <property type="entry name" value="BPD_transp_1_N"/>
</dbReference>
<feature type="transmembrane region" description="Helical" evidence="7">
    <location>
        <begin position="153"/>
        <end position="175"/>
    </location>
</feature>
<feature type="domain" description="ABC transmembrane type-1" evidence="8">
    <location>
        <begin position="106"/>
        <end position="318"/>
    </location>
</feature>
<evidence type="ECO:0000256" key="1">
    <source>
        <dbReference type="ARBA" id="ARBA00004651"/>
    </source>
</evidence>
<comment type="similarity">
    <text evidence="7">Belongs to the binding-protein-dependent transport system permease family.</text>
</comment>
<feature type="transmembrane region" description="Helical" evidence="7">
    <location>
        <begin position="12"/>
        <end position="32"/>
    </location>
</feature>
<name>A0A285P542_NATPI</name>
<evidence type="ECO:0000313" key="9">
    <source>
        <dbReference type="EMBL" id="SNZ16852.1"/>
    </source>
</evidence>